<dbReference type="OrthoDB" id="662905at2759"/>
<dbReference type="PANTHER" id="PTHR33142">
    <property type="entry name" value="CYCLIN-DEPENDENT PROTEIN KINASE INHIBITOR SMR13"/>
    <property type="match status" value="1"/>
</dbReference>
<feature type="region of interest" description="Disordered" evidence="3">
    <location>
        <begin position="21"/>
        <end position="103"/>
    </location>
</feature>
<dbReference type="GO" id="GO:0004860">
    <property type="term" value="F:protein kinase inhibitor activity"/>
    <property type="evidence" value="ECO:0007669"/>
    <property type="project" value="UniProtKB-KW"/>
</dbReference>
<dbReference type="AlphaFoldDB" id="A0A9D3V7K0"/>
<evidence type="ECO:0000313" key="5">
    <source>
        <dbReference type="Proteomes" id="UP000828251"/>
    </source>
</evidence>
<keyword evidence="5" id="KW-1185">Reference proteome</keyword>
<name>A0A9D3V7K0_9ROSI</name>
<feature type="compositionally biased region" description="Basic and acidic residues" evidence="3">
    <location>
        <begin position="66"/>
        <end position="77"/>
    </location>
</feature>
<evidence type="ECO:0000313" key="4">
    <source>
        <dbReference type="EMBL" id="KAH1073842.1"/>
    </source>
</evidence>
<evidence type="ECO:0000256" key="2">
    <source>
        <dbReference type="ARBA" id="ARBA00023306"/>
    </source>
</evidence>
<dbReference type="Proteomes" id="UP000828251">
    <property type="component" value="Unassembled WGS sequence"/>
</dbReference>
<dbReference type="GO" id="GO:0032875">
    <property type="term" value="P:regulation of DNA endoreduplication"/>
    <property type="evidence" value="ECO:0007669"/>
    <property type="project" value="InterPro"/>
</dbReference>
<evidence type="ECO:0000256" key="1">
    <source>
        <dbReference type="ARBA" id="ARBA00023013"/>
    </source>
</evidence>
<keyword evidence="1" id="KW-0649">Protein kinase inhibitor</keyword>
<keyword evidence="2" id="KW-0131">Cell cycle</keyword>
<dbReference type="PANTHER" id="PTHR33142:SF40">
    <property type="entry name" value="CYCLIN-DEPENDENT PROTEIN KINASE INHIBITOR SMR6"/>
    <property type="match status" value="1"/>
</dbReference>
<protein>
    <submittedName>
        <fullName evidence="4">Uncharacterized protein</fullName>
    </submittedName>
</protein>
<gene>
    <name evidence="4" type="ORF">J1N35_026170</name>
</gene>
<proteinExistence type="predicted"/>
<feature type="compositionally biased region" description="Low complexity" evidence="3">
    <location>
        <begin position="83"/>
        <end position="103"/>
    </location>
</feature>
<dbReference type="EMBL" id="JAIQCV010000008">
    <property type="protein sequence ID" value="KAH1073842.1"/>
    <property type="molecule type" value="Genomic_DNA"/>
</dbReference>
<sequence length="103" mass="11560">MQHFLADNFSKLTINVEEKTPLPVDDPLFDPKTCQTPTSEEHQIPELLSCPPAPKKRKGSFSTDVNESKKIVEDKEIIQIIFPPDQDSSSSTPPHKPSSSMER</sequence>
<organism evidence="4 5">
    <name type="scientific">Gossypium stocksii</name>
    <dbReference type="NCBI Taxonomy" id="47602"/>
    <lineage>
        <taxon>Eukaryota</taxon>
        <taxon>Viridiplantae</taxon>
        <taxon>Streptophyta</taxon>
        <taxon>Embryophyta</taxon>
        <taxon>Tracheophyta</taxon>
        <taxon>Spermatophyta</taxon>
        <taxon>Magnoliopsida</taxon>
        <taxon>eudicotyledons</taxon>
        <taxon>Gunneridae</taxon>
        <taxon>Pentapetalae</taxon>
        <taxon>rosids</taxon>
        <taxon>malvids</taxon>
        <taxon>Malvales</taxon>
        <taxon>Malvaceae</taxon>
        <taxon>Malvoideae</taxon>
        <taxon>Gossypium</taxon>
    </lineage>
</organism>
<evidence type="ECO:0000256" key="3">
    <source>
        <dbReference type="SAM" id="MobiDB-lite"/>
    </source>
</evidence>
<comment type="caution">
    <text evidence="4">The sequence shown here is derived from an EMBL/GenBank/DDBJ whole genome shotgun (WGS) entry which is preliminary data.</text>
</comment>
<accession>A0A9D3V7K0</accession>
<dbReference type="InterPro" id="IPR040389">
    <property type="entry name" value="SMR"/>
</dbReference>
<reference evidence="4 5" key="1">
    <citation type="journal article" date="2021" name="Plant Biotechnol. J.">
        <title>Multi-omics assisted identification of the key and species-specific regulatory components of drought-tolerant mechanisms in Gossypium stocksii.</title>
        <authorList>
            <person name="Yu D."/>
            <person name="Ke L."/>
            <person name="Zhang D."/>
            <person name="Wu Y."/>
            <person name="Sun Y."/>
            <person name="Mei J."/>
            <person name="Sun J."/>
            <person name="Sun Y."/>
        </authorList>
    </citation>
    <scope>NUCLEOTIDE SEQUENCE [LARGE SCALE GENOMIC DNA]</scope>
    <source>
        <strain evidence="5">cv. E1</strain>
        <tissue evidence="4">Leaf</tissue>
    </source>
</reference>